<dbReference type="PROSITE" id="PS50507">
    <property type="entry name" value="RDRP_SSRNA_POS"/>
    <property type="match status" value="1"/>
</dbReference>
<comment type="function">
    <text evidence="18">Together with NTPase and NS4, initiates the formation of the replication complex. Induces the proliferation of the host smooth ER membranes forming long tubular structures. These remodeled membranes probably form the viral factories that contain the replication complex.</text>
</comment>
<accession>A0A6M9Z7N1</accession>
<evidence type="ECO:0000256" key="15">
    <source>
        <dbReference type="ARBA" id="ARBA00022844"/>
    </source>
</evidence>
<dbReference type="InterPro" id="IPR043502">
    <property type="entry name" value="DNA/RNA_pol_sf"/>
</dbReference>
<feature type="compositionally biased region" description="Polar residues" evidence="23">
    <location>
        <begin position="1340"/>
        <end position="1354"/>
    </location>
</feature>
<name>A0A6M9Z7N1_9CALI</name>
<dbReference type="SMART" id="SM00382">
    <property type="entry name" value="AAA"/>
    <property type="match status" value="1"/>
</dbReference>
<evidence type="ECO:0000256" key="20">
    <source>
        <dbReference type="ARBA" id="ARBA00046180"/>
    </source>
</evidence>
<keyword evidence="4" id="KW-0696">RNA-directed RNA polymerase</keyword>
<feature type="domain" description="Peptidase C24" evidence="26">
    <location>
        <begin position="1184"/>
        <end position="1327"/>
    </location>
</feature>
<feature type="compositionally biased region" description="Polar residues" evidence="23">
    <location>
        <begin position="742"/>
        <end position="760"/>
    </location>
</feature>
<evidence type="ECO:0000256" key="22">
    <source>
        <dbReference type="ARBA" id="ARBA00047631"/>
    </source>
</evidence>
<dbReference type="SUPFAM" id="SSF52540">
    <property type="entry name" value="P-loop containing nucleoside triphosphate hydrolases"/>
    <property type="match status" value="1"/>
</dbReference>
<proteinExistence type="predicted"/>
<dbReference type="GO" id="GO:0004197">
    <property type="term" value="F:cysteine-type endopeptidase activity"/>
    <property type="evidence" value="ECO:0007669"/>
    <property type="project" value="InterPro"/>
</dbReference>
<dbReference type="InterPro" id="IPR033703">
    <property type="entry name" value="Rhv-like"/>
</dbReference>
<organism evidence="27">
    <name type="scientific">Caliciviridae sp</name>
    <dbReference type="NCBI Taxonomy" id="1916234"/>
    <lineage>
        <taxon>Viruses</taxon>
        <taxon>Riboviria</taxon>
        <taxon>Orthornavirae</taxon>
        <taxon>Pisuviricota</taxon>
        <taxon>Pisoniviricetes</taxon>
        <taxon>Picornavirales</taxon>
        <taxon>Caliciviridae</taxon>
    </lineage>
</organism>
<dbReference type="Gene3D" id="1.20.960.20">
    <property type="match status" value="1"/>
</dbReference>
<evidence type="ECO:0000256" key="9">
    <source>
        <dbReference type="ARBA" id="ARBA00022679"/>
    </source>
</evidence>
<keyword evidence="5" id="KW-0191">Covalent protein-RNA linkage</keyword>
<evidence type="ECO:0000256" key="12">
    <source>
        <dbReference type="ARBA" id="ARBA00022801"/>
    </source>
</evidence>
<comment type="function">
    <text evidence="20">Viral genome-linked protein is covalently linked to the 5'-end of the positive-strand, negative-strand genomic RNAs and subgenomic RNA. Acts as a genome-linked replication primer. May recruit ribosome to viral RNA thereby promoting viral proteins translation. Interacts with host translation initiation complex to allow the translation of viral proteins.</text>
</comment>
<evidence type="ECO:0000256" key="21">
    <source>
        <dbReference type="ARBA" id="ARBA00046246"/>
    </source>
</evidence>
<dbReference type="Gene3D" id="3.30.70.270">
    <property type="match status" value="1"/>
</dbReference>
<dbReference type="GO" id="GO:0006351">
    <property type="term" value="P:DNA-templated transcription"/>
    <property type="evidence" value="ECO:0007669"/>
    <property type="project" value="InterPro"/>
</dbReference>
<dbReference type="GO" id="GO:0030430">
    <property type="term" value="C:host cell cytoplasm"/>
    <property type="evidence" value="ECO:0007669"/>
    <property type="project" value="UniProtKB-SubCell"/>
</dbReference>
<evidence type="ECO:0000256" key="19">
    <source>
        <dbReference type="ARBA" id="ARBA00045380"/>
    </source>
</evidence>
<evidence type="ECO:0000256" key="7">
    <source>
        <dbReference type="ARBA" id="ARBA00022561"/>
    </source>
</evidence>
<evidence type="ECO:0000256" key="18">
    <source>
        <dbReference type="ARBA" id="ARBA00045264"/>
    </source>
</evidence>
<dbReference type="GO" id="GO:0005524">
    <property type="term" value="F:ATP binding"/>
    <property type="evidence" value="ECO:0007669"/>
    <property type="project" value="UniProtKB-KW"/>
</dbReference>
<evidence type="ECO:0000256" key="23">
    <source>
        <dbReference type="SAM" id="MobiDB-lite"/>
    </source>
</evidence>
<dbReference type="PRINTS" id="PR00916">
    <property type="entry name" value="2CENDOPTASE"/>
</dbReference>
<reference evidence="27" key="1">
    <citation type="submission" date="2020-01" db="EMBL/GenBank/DDBJ databases">
        <title>Viral genomes from wild and zoo birds in China.</title>
        <authorList>
            <person name="Zhou R."/>
            <person name="Shan T."/>
            <person name="Yang S."/>
            <person name="Zhang W."/>
        </authorList>
    </citation>
    <scope>NUCLEOTIDE SEQUENCE</scope>
    <source>
        <strain evidence="27">Zfwcb08sapo1nc</strain>
    </source>
</reference>
<comment type="catalytic activity">
    <reaction evidence="22">
        <text>a ribonucleoside 5'-triphosphate + H2O = a ribonucleoside 5'-diphosphate + phosphate + H(+)</text>
        <dbReference type="Rhea" id="RHEA:23680"/>
        <dbReference type="ChEBI" id="CHEBI:15377"/>
        <dbReference type="ChEBI" id="CHEBI:15378"/>
        <dbReference type="ChEBI" id="CHEBI:43474"/>
        <dbReference type="ChEBI" id="CHEBI:57930"/>
        <dbReference type="ChEBI" id="CHEBI:61557"/>
        <dbReference type="EC" id="3.6.1.15"/>
    </reaction>
</comment>
<dbReference type="InterPro" id="IPR004004">
    <property type="entry name" value="Helic/Pol/Pept_Calicivir-typ"/>
</dbReference>
<sequence length="2480" mass="271060">MSTKMGLPITYRRILLGRLRYKTRVMRLARSPCHKLGCCMRLRCPKAPTQAREGCPTQRVTLEGRTKGKYSPATQEVASWGDLLNMTNKRQATPTRDDLLKGNGLTNASNHDLIGVDGLVDIERIPFPNVPPATQGDLTDVDTTLLKDLRNACASGSYKQAFDWAKDKLDNGMEPQQLRQLLRVLSQYIRVGIENEMTEQQVAHVLALHYLADTPMGRAYLRTTDGCADSEDQALRHALAQLLPIATGAEQPQSAMQRIYGKYADYLEGFVEGLELVGKHALMIDWLFDKLKPSALVRILSTLDGFDVPGFWAILELYGLAYKLPTDLFSTLYTFLCALVRKLAELVAQLGQNAHRLVNLLPRCLRVGPLAHFANVTLEGPDDQPIETLPWVGALLVAFCAVTGLCTQGQALQHLRNFSLTVGTFSALLALFKSIHQWVQRRHLTDAVDALTSRALAVIMQARSPSMTTNDVDRMNLSQHMQELANECTTRLADPTYAPYIGSLRTTLEALNSTMQQMNSSLAATAKRTPPKVVILAGPAGAGKTQLAHHLAECYHRAVNYAGPPAHFSLMLDHHDSYSGAPAAIWDEFDVDQKGAFVETIIAMASGVSLPLNCDLPQNKGRIFTSELVICTTNSETPLPVNSPRATPFYRRLEIYDVTNPTLSNHLARCPGVAPPDNIYKSDFSHLLITRRPYLGYNATGDTLTGHAAPTFLTITELVRRLTSNKLQGRRGNRPAPINTKLAPNSNKEVGVSGQPSQARQGWVEDHHLVQGPWTRENTPPLLNTMTPQADIPDIDDMPELESDSDYDTPDTLPPRPPTPARASTPQQALDTVTLVAPTLSAKTVVISCKHLEVCLAIIDKHRFLTRAMYNVEMGWSNTAAHSLAKFATRDTHTVVLVPMGHNVHHRRPDTYAHATRVPDDHEIVSDLSRALALTTSVDVATLVHQVATNRIMVGTGPGYYPVDPKVVETCDKSNPQLAAELAHHFKVTNLPLAITLIKHLIYWEPNLAVDCLKKFTFSTTPSLTILKTSTCDIEIYTCGGAIIRRTGSTHHAASPTNHSSAHQRGWLHWLARVARAVATIIYRDFTSAMGIVALTSNLTRMQTQGRSRRRGTARGIVLSDEDYEAWQDARRDLRRDITVEDYIKHARDGYEEDATLGSYLRLRSMRKSAGAWNTLEGNALLKGPSPTVPVVDEDELVQGYLNHLGNGLYVGLKHTLPSGLPPHDFSLILTMGDLAFLTGPDDRPYYSVSDQQPANFRNSTLSMVMQGTWVHGEVEISGYSYIPTPLRQTQPGDCGTPVLATDGSLVALHAGSIGGVRKYGQVVTRAMVQHAKRVAARGQQQWRGVSVSPSDQPQGPLPELTRYQRAIEDEGPAQPALAGAGDSRQGPSQITLLTDGLKPFAVEKAHIDANILARAKCMVHRELATICADLDTTPLGFEEAFHTMNMNSSCGPFVGGKKRDHLTEEGKLKPECTLRSYLQSCWDQLAIGRPLRHAYKLGLKDEMLPNHKIMNKKRLLWAADVAITHAMASVFYNIFKRFKDTAPYTGLAPGMDPDTKESLQVLKTRANNKHMVAGDYRKWDSTVPRPLLGAALEVLFNLATDTPFSRALHRTLLAAPIGYVMDVTFTAQRGLPSGIPGTSFLNSVIHLILHKYCILKAHQDLKLGSPANLDAYDIITYGDDFICFWPLNAKGLEGAYANVVSQLGMELTAPSKAPFGTLEDITFLKRTYCTWERDHYEWVDRPRLDADSIVRQFHFVRGKYKPDPMVLKPIQDEARVAQLTLALALASNHGEALHDHCVKLWNKQIDAPAPTFEESYSWATTLFDVGGDPTILALLDDVVTFDAKETLEGRNQPESDNKNHSVLTRDVNTAHMNTGERQNASGAGSTTPAQQNNTNTCVADPTVQEGTCPGLELQPSAAPPTAASALALSATGVTSNLDPFILNNFTLASRVPWRTTTAPGTILTTGALGPLLNPYTAYLQSIYGGWSGGMEIQLVISGAGAFGGVLNVSVVPPGNTIAGSTLGTGFPHTLVDVRHQAGYTFMLPDINSRTFHQIPADSQDQTTRFVVTVLTPLINPFGTATSSPYSSAAELLIFTRPAADFMFHLLVPPRTPITNALSSLITDPTKWLGNRFGVPVSRLRFTNTQTQQWNVFAPGGTTPGWGTGDPRIQVRVRFEKAQQWVEQSANKVYMLASAVGPTVVSGIPPGYPDIIPTSGQALNNTNKQLGAEGMATFTDTYGNWKTLCLQCTYFTATSTTADGANDGTIPVPVAYIRPDQPVGFIFENYMTKPGSGAQTFADLQGAIINTIGLITTNNSTSGLYDKCLQLNTNNLQYTAPADYMYVNLVEHVTNYNHNSSQVGGWDIYSAQPVQLSTALRYTTTQLDGGKMMQFTMSSAKTGESWDLGILSDGRMVTGPVTANSTYSIPSDLTMTYLGVTNVGAVLRAPTGVSAAAARVAPTPQLLASGNVEATCDQFNGLAC</sequence>
<keyword evidence="16" id="KW-0693">Viral RNA replication</keyword>
<evidence type="ECO:0000256" key="2">
    <source>
        <dbReference type="ARBA" id="ARBA00004328"/>
    </source>
</evidence>
<evidence type="ECO:0000313" key="27">
    <source>
        <dbReference type="EMBL" id="QKN88795.1"/>
    </source>
</evidence>
<evidence type="ECO:0000256" key="6">
    <source>
        <dbReference type="ARBA" id="ARBA00022553"/>
    </source>
</evidence>
<dbReference type="InterPro" id="IPR007094">
    <property type="entry name" value="RNA-dir_pol_PSvirus"/>
</dbReference>
<dbReference type="Pfam" id="PF00910">
    <property type="entry name" value="RNA_helicase"/>
    <property type="match status" value="1"/>
</dbReference>
<feature type="domain" description="RdRp catalytic" evidence="24">
    <location>
        <begin position="1570"/>
        <end position="1694"/>
    </location>
</feature>
<feature type="compositionally biased region" description="Polar residues" evidence="23">
    <location>
        <begin position="776"/>
        <end position="788"/>
    </location>
</feature>
<keyword evidence="12" id="KW-0378">Hydrolase</keyword>
<dbReference type="InterPro" id="IPR000317">
    <property type="entry name" value="Peptidase_C24"/>
</dbReference>
<dbReference type="InterPro" id="IPR004005">
    <property type="entry name" value="Calicivirus_coat"/>
</dbReference>
<keyword evidence="9" id="KW-0808">Transferase</keyword>
<evidence type="ECO:0000256" key="10">
    <source>
        <dbReference type="ARBA" id="ARBA00022695"/>
    </source>
</evidence>
<dbReference type="SUPFAM" id="SSF88633">
    <property type="entry name" value="Positive stranded ssRNA viruses"/>
    <property type="match status" value="1"/>
</dbReference>
<evidence type="ECO:0000259" key="24">
    <source>
        <dbReference type="PROSITE" id="PS50507"/>
    </source>
</evidence>
<dbReference type="GO" id="GO:0019028">
    <property type="term" value="C:viral capsid"/>
    <property type="evidence" value="ECO:0007669"/>
    <property type="project" value="UniProtKB-KW"/>
</dbReference>
<dbReference type="InterPro" id="IPR000605">
    <property type="entry name" value="Helicase_SF3_ssDNA/RNA_vir"/>
</dbReference>
<dbReference type="InterPro" id="IPR001205">
    <property type="entry name" value="RNA-dir_pol_C"/>
</dbReference>
<dbReference type="Pfam" id="PF00680">
    <property type="entry name" value="RdRP_1"/>
    <property type="match status" value="1"/>
</dbReference>
<dbReference type="PRINTS" id="PR00918">
    <property type="entry name" value="CALICVIRUSNS"/>
</dbReference>
<evidence type="ECO:0000256" key="14">
    <source>
        <dbReference type="ARBA" id="ARBA00022840"/>
    </source>
</evidence>
<dbReference type="GO" id="GO:0003968">
    <property type="term" value="F:RNA-directed RNA polymerase activity"/>
    <property type="evidence" value="ECO:0007669"/>
    <property type="project" value="UniProtKB-KW"/>
</dbReference>
<dbReference type="Gene3D" id="3.40.50.300">
    <property type="entry name" value="P-loop containing nucleotide triphosphate hydrolases"/>
    <property type="match status" value="1"/>
</dbReference>
<keyword evidence="15" id="KW-0946">Virion</keyword>
<feature type="compositionally biased region" description="Acidic residues" evidence="23">
    <location>
        <begin position="793"/>
        <end position="809"/>
    </location>
</feature>
<dbReference type="GO" id="GO:0006508">
    <property type="term" value="P:proteolysis"/>
    <property type="evidence" value="ECO:0007669"/>
    <property type="project" value="UniProtKB-KW"/>
</dbReference>
<dbReference type="EMBL" id="MT138027">
    <property type="protein sequence ID" value="QKN88795.1"/>
    <property type="molecule type" value="Genomic_RNA"/>
</dbReference>
<comment type="function">
    <text evidence="21">Probable key protein responsible for the formation of membrane alterations by the virus. Induces the formation of convoluted membranes derived from the host ER. These remodeled membranes probably form the viral factories that contain the replication complex. Together with NS2 and NTPase, initiates the formation of the replication complex.</text>
</comment>
<feature type="region of interest" description="Disordered" evidence="23">
    <location>
        <begin position="1340"/>
        <end position="1359"/>
    </location>
</feature>
<dbReference type="InterPro" id="IPR003593">
    <property type="entry name" value="AAA+_ATPase"/>
</dbReference>
<feature type="region of interest" description="Disordered" evidence="23">
    <location>
        <begin position="774"/>
        <end position="828"/>
    </location>
</feature>
<dbReference type="PROSITE" id="PS51218">
    <property type="entry name" value="SF3_HELICASE_2"/>
    <property type="match status" value="1"/>
</dbReference>
<comment type="subcellular location">
    <subcellularLocation>
        <location evidence="1">Host cytoplasm</location>
    </subcellularLocation>
    <subcellularLocation>
        <location evidence="2">Virion</location>
    </subcellularLocation>
</comment>
<dbReference type="InterPro" id="IPR027417">
    <property type="entry name" value="P-loop_NTPase"/>
</dbReference>
<keyword evidence="17" id="KW-1035">Host cytoplasm</keyword>
<keyword evidence="11" id="KW-0547">Nucleotide-binding</keyword>
<keyword evidence="8" id="KW-0645">Protease</keyword>
<evidence type="ECO:0000256" key="11">
    <source>
        <dbReference type="ARBA" id="ARBA00022741"/>
    </source>
</evidence>
<dbReference type="GO" id="GO:0003724">
    <property type="term" value="F:RNA helicase activity"/>
    <property type="evidence" value="ECO:0007669"/>
    <property type="project" value="InterPro"/>
</dbReference>
<dbReference type="GO" id="GO:0017111">
    <property type="term" value="F:ribonucleoside triphosphate phosphatase activity"/>
    <property type="evidence" value="ECO:0007669"/>
    <property type="project" value="UniProtKB-EC"/>
</dbReference>
<evidence type="ECO:0000256" key="3">
    <source>
        <dbReference type="ARBA" id="ARBA00020107"/>
    </source>
</evidence>
<comment type="function">
    <text evidence="19">Displays NTPase activity, but no helicase activity. Induces the formation of convoluted membranes derived from the host ER. These remodeled membranes probably form the viral factories that contain the replication complex. Together with NS2 and NS4, initiates the formation of the replication complex.</text>
</comment>
<keyword evidence="14" id="KW-0067">ATP-binding</keyword>
<feature type="region of interest" description="Disordered" evidence="23">
    <location>
        <begin position="1876"/>
        <end position="1896"/>
    </location>
</feature>
<dbReference type="PROSITE" id="PS51894">
    <property type="entry name" value="CV_3CL_PRO"/>
    <property type="match status" value="1"/>
</dbReference>
<evidence type="ECO:0000256" key="16">
    <source>
        <dbReference type="ARBA" id="ARBA00022953"/>
    </source>
</evidence>
<keyword evidence="10" id="KW-0548">Nucleotidyltransferase</keyword>
<dbReference type="Gene3D" id="1.10.260.110">
    <property type="match status" value="1"/>
</dbReference>
<evidence type="ECO:0000256" key="17">
    <source>
        <dbReference type="ARBA" id="ARBA00023200"/>
    </source>
</evidence>
<evidence type="ECO:0000259" key="26">
    <source>
        <dbReference type="PROSITE" id="PS51894"/>
    </source>
</evidence>
<evidence type="ECO:0000256" key="5">
    <source>
        <dbReference type="ARBA" id="ARBA00022520"/>
    </source>
</evidence>
<dbReference type="CDD" id="cd00205">
    <property type="entry name" value="rhv_like"/>
    <property type="match status" value="1"/>
</dbReference>
<dbReference type="Gene3D" id="2.60.120.20">
    <property type="match status" value="1"/>
</dbReference>
<dbReference type="Pfam" id="PF00915">
    <property type="entry name" value="Calici_coat"/>
    <property type="match status" value="1"/>
</dbReference>
<feature type="region of interest" description="Disordered" evidence="23">
    <location>
        <begin position="727"/>
        <end position="761"/>
    </location>
</feature>
<dbReference type="GO" id="GO:0003723">
    <property type="term" value="F:RNA binding"/>
    <property type="evidence" value="ECO:0007669"/>
    <property type="project" value="InterPro"/>
</dbReference>
<dbReference type="InterPro" id="IPR029053">
    <property type="entry name" value="Viral_coat"/>
</dbReference>
<keyword evidence="7" id="KW-0167">Capsid protein</keyword>
<dbReference type="InterPro" id="IPR043128">
    <property type="entry name" value="Rev_trsase/Diguanyl_cyclase"/>
</dbReference>
<dbReference type="SUPFAM" id="SSF56672">
    <property type="entry name" value="DNA/RNA polymerases"/>
    <property type="match status" value="1"/>
</dbReference>
<evidence type="ECO:0000256" key="13">
    <source>
        <dbReference type="ARBA" id="ARBA00022807"/>
    </source>
</evidence>
<keyword evidence="13" id="KW-0788">Thiol protease</keyword>
<evidence type="ECO:0000256" key="1">
    <source>
        <dbReference type="ARBA" id="ARBA00004192"/>
    </source>
</evidence>
<protein>
    <recommendedName>
        <fullName evidence="3">Genome polyprotein</fullName>
    </recommendedName>
</protein>
<evidence type="ECO:0000256" key="4">
    <source>
        <dbReference type="ARBA" id="ARBA00022484"/>
    </source>
</evidence>
<dbReference type="InterPro" id="IPR014759">
    <property type="entry name" value="Helicase_SF3_ssRNA_vir"/>
</dbReference>
<evidence type="ECO:0000259" key="25">
    <source>
        <dbReference type="PROSITE" id="PS51218"/>
    </source>
</evidence>
<keyword evidence="6" id="KW-0597">Phosphoprotein</keyword>
<evidence type="ECO:0000256" key="8">
    <source>
        <dbReference type="ARBA" id="ARBA00022670"/>
    </source>
</evidence>
<feature type="domain" description="SF3 helicase" evidence="25">
    <location>
        <begin position="508"/>
        <end position="673"/>
    </location>
</feature>
<dbReference type="GO" id="GO:0039694">
    <property type="term" value="P:viral RNA genome replication"/>
    <property type="evidence" value="ECO:0007669"/>
    <property type="project" value="InterPro"/>
</dbReference>